<gene>
    <name evidence="1" type="ORF">TMSB3V08_LOCUS4073</name>
</gene>
<name>A0A7R9E4Q2_9NEOP</name>
<protein>
    <submittedName>
        <fullName evidence="1">Uncharacterized protein</fullName>
    </submittedName>
</protein>
<accession>A0A7R9E4Q2</accession>
<reference evidence="1" key="1">
    <citation type="submission" date="2020-11" db="EMBL/GenBank/DDBJ databases">
        <authorList>
            <person name="Tran Van P."/>
        </authorList>
    </citation>
    <scope>NUCLEOTIDE SEQUENCE</scope>
</reference>
<dbReference type="AlphaFoldDB" id="A0A7R9E4Q2"/>
<evidence type="ECO:0000313" key="1">
    <source>
        <dbReference type="EMBL" id="CAD7427219.1"/>
    </source>
</evidence>
<proteinExistence type="predicted"/>
<sequence length="123" mass="14759">MYGLRRHLVPVRQDKRCSIVCIKSDSRLSHDVMYEYIKFNLVLCYIWKELQEKWIETYKRLFIQDIFRSIKNNFVFKSLVLFKKCTPQNMIMMKLKVIQVQSHNTVQEADITTVCSNISTQKC</sequence>
<organism evidence="1">
    <name type="scientific">Timema monikensis</name>
    <dbReference type="NCBI Taxonomy" id="170555"/>
    <lineage>
        <taxon>Eukaryota</taxon>
        <taxon>Metazoa</taxon>
        <taxon>Ecdysozoa</taxon>
        <taxon>Arthropoda</taxon>
        <taxon>Hexapoda</taxon>
        <taxon>Insecta</taxon>
        <taxon>Pterygota</taxon>
        <taxon>Neoptera</taxon>
        <taxon>Polyneoptera</taxon>
        <taxon>Phasmatodea</taxon>
        <taxon>Timematodea</taxon>
        <taxon>Timematoidea</taxon>
        <taxon>Timematidae</taxon>
        <taxon>Timema</taxon>
    </lineage>
</organism>
<dbReference type="EMBL" id="OB793408">
    <property type="protein sequence ID" value="CAD7427219.1"/>
    <property type="molecule type" value="Genomic_DNA"/>
</dbReference>